<dbReference type="Pfam" id="PF06745">
    <property type="entry name" value="ATPase"/>
    <property type="match status" value="1"/>
</dbReference>
<accession>A0A1H7FNG2</accession>
<reference evidence="3" key="1">
    <citation type="submission" date="2016-10" db="EMBL/GenBank/DDBJ databases">
        <authorList>
            <person name="Varghese N."/>
            <person name="Submissions S."/>
        </authorList>
    </citation>
    <scope>NUCLEOTIDE SEQUENCE [LARGE SCALE GENOMIC DNA]</scope>
    <source>
        <strain evidence="3">LMG 26383,CCUG 61248,R- 45681</strain>
    </source>
</reference>
<gene>
    <name evidence="2" type="ORF">SAMN04515666_10190</name>
</gene>
<dbReference type="PANTHER" id="PTHR30153:SF2">
    <property type="entry name" value="REPLICATIVE DNA HELICASE"/>
    <property type="match status" value="1"/>
</dbReference>
<evidence type="ECO:0000259" key="1">
    <source>
        <dbReference type="Pfam" id="PF06745"/>
    </source>
</evidence>
<dbReference type="SUPFAM" id="SSF52540">
    <property type="entry name" value="P-loop containing nucleoside triphosphate hydrolases"/>
    <property type="match status" value="1"/>
</dbReference>
<dbReference type="PANTHER" id="PTHR30153">
    <property type="entry name" value="REPLICATIVE DNA HELICASE DNAB"/>
    <property type="match status" value="1"/>
</dbReference>
<dbReference type="GO" id="GO:0003678">
    <property type="term" value="F:DNA helicase activity"/>
    <property type="evidence" value="ECO:0007669"/>
    <property type="project" value="TreeGrafter"/>
</dbReference>
<dbReference type="AlphaFoldDB" id="A0A1H7FNG2"/>
<proteinExistence type="predicted"/>
<dbReference type="GO" id="GO:0005829">
    <property type="term" value="C:cytosol"/>
    <property type="evidence" value="ECO:0007669"/>
    <property type="project" value="TreeGrafter"/>
</dbReference>
<dbReference type="RefSeq" id="WP_091828592.1">
    <property type="nucleotide sequence ID" value="NZ_FOAN01000001.1"/>
</dbReference>
<evidence type="ECO:0000313" key="2">
    <source>
        <dbReference type="EMBL" id="SEK26747.1"/>
    </source>
</evidence>
<protein>
    <submittedName>
        <fullName evidence="2">AAA domain-containing protein</fullName>
    </submittedName>
</protein>
<organism evidence="2 3">
    <name type="scientific">Bosea lupini</name>
    <dbReference type="NCBI Taxonomy" id="1036779"/>
    <lineage>
        <taxon>Bacteria</taxon>
        <taxon>Pseudomonadati</taxon>
        <taxon>Pseudomonadota</taxon>
        <taxon>Alphaproteobacteria</taxon>
        <taxon>Hyphomicrobiales</taxon>
        <taxon>Boseaceae</taxon>
        <taxon>Bosea</taxon>
    </lineage>
</organism>
<dbReference type="InterPro" id="IPR014774">
    <property type="entry name" value="KaiC-like_dom"/>
</dbReference>
<dbReference type="InterPro" id="IPR027417">
    <property type="entry name" value="P-loop_NTPase"/>
</dbReference>
<dbReference type="EMBL" id="FOAN01000001">
    <property type="protein sequence ID" value="SEK26747.1"/>
    <property type="molecule type" value="Genomic_DNA"/>
</dbReference>
<dbReference type="NCBIfam" id="NF004629">
    <property type="entry name" value="PRK05973.1"/>
    <property type="match status" value="1"/>
</dbReference>
<dbReference type="Gene3D" id="3.40.50.300">
    <property type="entry name" value="P-loop containing nucleotide triphosphate hydrolases"/>
    <property type="match status" value="1"/>
</dbReference>
<keyword evidence="3" id="KW-1185">Reference proteome</keyword>
<dbReference type="Proteomes" id="UP000199664">
    <property type="component" value="Unassembled WGS sequence"/>
</dbReference>
<name>A0A1H7FNG2_9HYPH</name>
<evidence type="ECO:0000313" key="3">
    <source>
        <dbReference type="Proteomes" id="UP000199664"/>
    </source>
</evidence>
<dbReference type="STRING" id="1036779.SAMN04515666_10190"/>
<feature type="domain" description="KaiC-like" evidence="1">
    <location>
        <begin position="66"/>
        <end position="196"/>
    </location>
</feature>
<dbReference type="OrthoDB" id="7357206at2"/>
<sequence length="237" mass="25828">MKLSAPIYRLKRKAKELARKDDIPLHLALDRVAIGEGFGAWSLLAARSAESLSAEGPLAWLEPGDLLLIGARPGHGKTLLSLQLAVEAMKAGRRAVFFTLEYTARDVVGRFRALGVDPAQFEALFSFDDSEAISADHIMRALAEAPRGTLAIVDYLQLLDQKRGNAELADQIRDLKAFALARGVILAFISQINRSYDPAAKPCPDLGDVRLPNPLDLSLFSKTCFLNEGEVRFQAAG</sequence>